<name>X1TSC0_9ZZZZ</name>
<accession>X1TSC0</accession>
<feature type="non-terminal residue" evidence="1">
    <location>
        <position position="71"/>
    </location>
</feature>
<organism evidence="1">
    <name type="scientific">marine sediment metagenome</name>
    <dbReference type="NCBI Taxonomy" id="412755"/>
    <lineage>
        <taxon>unclassified sequences</taxon>
        <taxon>metagenomes</taxon>
        <taxon>ecological metagenomes</taxon>
    </lineage>
</organism>
<gene>
    <name evidence="1" type="ORF">S12H4_45318</name>
</gene>
<dbReference type="AlphaFoldDB" id="X1TSC0"/>
<proteinExistence type="predicted"/>
<dbReference type="EMBL" id="BARW01028011">
    <property type="protein sequence ID" value="GAJ08233.1"/>
    <property type="molecule type" value="Genomic_DNA"/>
</dbReference>
<protein>
    <submittedName>
        <fullName evidence="1">Uncharacterized protein</fullName>
    </submittedName>
</protein>
<dbReference type="SUPFAM" id="SSF64518">
    <property type="entry name" value="Phase 1 flagellin"/>
    <property type="match status" value="1"/>
</dbReference>
<comment type="caution">
    <text evidence="1">The sequence shown here is derived from an EMBL/GenBank/DDBJ whole genome shotgun (WGS) entry which is preliminary data.</text>
</comment>
<reference evidence="1" key="1">
    <citation type="journal article" date="2014" name="Front. Microbiol.">
        <title>High frequency of phylogenetically diverse reductive dehalogenase-homologous genes in deep subseafloor sedimentary metagenomes.</title>
        <authorList>
            <person name="Kawai M."/>
            <person name="Futagami T."/>
            <person name="Toyoda A."/>
            <person name="Takaki Y."/>
            <person name="Nishi S."/>
            <person name="Hori S."/>
            <person name="Arai W."/>
            <person name="Tsubouchi T."/>
            <person name="Morono Y."/>
            <person name="Uchiyama I."/>
            <person name="Ito T."/>
            <person name="Fujiyama A."/>
            <person name="Inagaki F."/>
            <person name="Takami H."/>
        </authorList>
    </citation>
    <scope>NUCLEOTIDE SEQUENCE</scope>
    <source>
        <strain evidence="1">Expedition CK06-06</strain>
    </source>
</reference>
<sequence>MRVTDAMIRDQVINAVSGNQERLFKTQEQISTAKEVSASSDDPTRFNRAARFKSLLSKTEQYLENIEDGLG</sequence>
<evidence type="ECO:0000313" key="1">
    <source>
        <dbReference type="EMBL" id="GAJ08233.1"/>
    </source>
</evidence>